<dbReference type="Pfam" id="PF07331">
    <property type="entry name" value="TctB"/>
    <property type="match status" value="1"/>
</dbReference>
<name>A0A1I0FAA8_9FIRM</name>
<keyword evidence="4" id="KW-1185">Reference proteome</keyword>
<dbReference type="RefSeq" id="WP_092362836.1">
    <property type="nucleotide sequence ID" value="NZ_CABJCG010000009.1"/>
</dbReference>
<reference evidence="4" key="1">
    <citation type="submission" date="2016-10" db="EMBL/GenBank/DDBJ databases">
        <authorList>
            <person name="Varghese N."/>
            <person name="Submissions S."/>
        </authorList>
    </citation>
    <scope>NUCLEOTIDE SEQUENCE [LARGE SCALE GENOMIC DNA]</scope>
    <source>
        <strain evidence="4">NLAE-zl-G277</strain>
    </source>
</reference>
<dbReference type="Proteomes" id="UP000198508">
    <property type="component" value="Unassembled WGS sequence"/>
</dbReference>
<keyword evidence="1" id="KW-1133">Transmembrane helix</keyword>
<proteinExistence type="predicted"/>
<organism evidence="3 4">
    <name type="scientific">Enterocloster lavalensis</name>
    <dbReference type="NCBI Taxonomy" id="460384"/>
    <lineage>
        <taxon>Bacteria</taxon>
        <taxon>Bacillati</taxon>
        <taxon>Bacillota</taxon>
        <taxon>Clostridia</taxon>
        <taxon>Lachnospirales</taxon>
        <taxon>Lachnospiraceae</taxon>
        <taxon>Enterocloster</taxon>
    </lineage>
</organism>
<keyword evidence="1" id="KW-0812">Transmembrane</keyword>
<dbReference type="InterPro" id="IPR009936">
    <property type="entry name" value="DUF1468"/>
</dbReference>
<evidence type="ECO:0000313" key="3">
    <source>
        <dbReference type="EMBL" id="SET55061.1"/>
    </source>
</evidence>
<keyword evidence="1" id="KW-0472">Membrane</keyword>
<feature type="transmembrane region" description="Helical" evidence="1">
    <location>
        <begin position="90"/>
        <end position="107"/>
    </location>
</feature>
<feature type="transmembrane region" description="Helical" evidence="1">
    <location>
        <begin position="7"/>
        <end position="28"/>
    </location>
</feature>
<feature type="transmembrane region" description="Helical" evidence="1">
    <location>
        <begin position="114"/>
        <end position="134"/>
    </location>
</feature>
<evidence type="ECO:0000313" key="4">
    <source>
        <dbReference type="Proteomes" id="UP000198508"/>
    </source>
</evidence>
<feature type="transmembrane region" description="Helical" evidence="1">
    <location>
        <begin position="34"/>
        <end position="53"/>
    </location>
</feature>
<protein>
    <submittedName>
        <fullName evidence="3">Tripartite tricarboxylate transporter TctB family protein</fullName>
    </submittedName>
</protein>
<dbReference type="STRING" id="460384.SAMN05216313_10880"/>
<dbReference type="EMBL" id="FOIM01000008">
    <property type="protein sequence ID" value="SET55061.1"/>
    <property type="molecule type" value="Genomic_DNA"/>
</dbReference>
<evidence type="ECO:0000259" key="2">
    <source>
        <dbReference type="Pfam" id="PF07331"/>
    </source>
</evidence>
<gene>
    <name evidence="3" type="ORF">SAMN05216313_10880</name>
</gene>
<dbReference type="GeneID" id="93278079"/>
<accession>A0A1I0FAA8</accession>
<sequence>MNKKQLIIELAMPIVFALVSIYIIVKAIPMEGEGVFPIMSAGVLLICAAYLFFETLVKKEEVVKLEGVNLGKVGITLLALIVYVVLLKKIGYIIDTFLLCVFIIRSLGYKKIGITVLCAALAVCATFFVFKVLLSVPLPMIFLDF</sequence>
<feature type="domain" description="DUF1468" evidence="2">
    <location>
        <begin position="12"/>
        <end position="139"/>
    </location>
</feature>
<dbReference type="AlphaFoldDB" id="A0A1I0FAA8"/>
<feature type="transmembrane region" description="Helical" evidence="1">
    <location>
        <begin position="65"/>
        <end position="84"/>
    </location>
</feature>
<evidence type="ECO:0000256" key="1">
    <source>
        <dbReference type="SAM" id="Phobius"/>
    </source>
</evidence>